<name>G5GG50_9FIRM</name>
<dbReference type="InterPro" id="IPR013785">
    <property type="entry name" value="Aldolase_TIM"/>
</dbReference>
<dbReference type="PANTHER" id="PTHR43018">
    <property type="entry name" value="PHOSPHO-2-DEHYDRO-3-DEOXYHEPTONATE ALDOLASE"/>
    <property type="match status" value="1"/>
</dbReference>
<sequence>MLYLKKNTIGHMSYKVGNNHIISIFDAFAASKIEVEEPAFLKSDDMPLENGYLVSKRYKDKTVIEVGSIKIGMHKPVFISGPCSVESEEILMATASKIKRYGVHILRAGAYKPRTSPYDFQGFGRKGIDMLYNVGKSLDMPVATEIMDIRELEYMFDKVDIFQVGTRNMYNYPLLKELGKIKKPVLLKRGFCATINEFLLSAEYIMLEGNENVILCERGIRTYEDFTRNSMDISAIPLLKQLTHLPVLADPSHASGKRSLIKPVSIAAVAAGADGIMIETHINPDCAWSDGSQSITPELLKEIVNRYFPDV</sequence>
<dbReference type="InterPro" id="IPR006218">
    <property type="entry name" value="DAHP1/KDSA"/>
</dbReference>
<dbReference type="NCBIfam" id="TIGR01361">
    <property type="entry name" value="DAHP_synth_Bsub"/>
    <property type="match status" value="1"/>
</dbReference>
<evidence type="ECO:0000256" key="1">
    <source>
        <dbReference type="ARBA" id="ARBA00022679"/>
    </source>
</evidence>
<protein>
    <submittedName>
        <fullName evidence="3">Phospho-2-dehydro-3-deoxyheptonate aldolase</fullName>
    </submittedName>
</protein>
<dbReference type="NCBIfam" id="NF009239">
    <property type="entry name" value="PRK12595.1"/>
    <property type="match status" value="1"/>
</dbReference>
<dbReference type="AlphaFoldDB" id="G5GG50"/>
<dbReference type="SUPFAM" id="SSF51569">
    <property type="entry name" value="Aldolase"/>
    <property type="match status" value="1"/>
</dbReference>
<evidence type="ECO:0000313" key="3">
    <source>
        <dbReference type="EMBL" id="EHI56260.1"/>
    </source>
</evidence>
<dbReference type="eggNOG" id="COG2876">
    <property type="taxonomic scope" value="Bacteria"/>
</dbReference>
<gene>
    <name evidence="3" type="ORF">HMPREF9333_00539</name>
</gene>
<dbReference type="Pfam" id="PF00793">
    <property type="entry name" value="DAHP_synth_1"/>
    <property type="match status" value="1"/>
</dbReference>
<accession>G5GG50</accession>
<dbReference type="InterPro" id="IPR006268">
    <property type="entry name" value="DAHP_syn_2"/>
</dbReference>
<evidence type="ECO:0000259" key="2">
    <source>
        <dbReference type="Pfam" id="PF00793"/>
    </source>
</evidence>
<proteinExistence type="predicted"/>
<dbReference type="GO" id="GO:0009073">
    <property type="term" value="P:aromatic amino acid family biosynthetic process"/>
    <property type="evidence" value="ECO:0007669"/>
    <property type="project" value="InterPro"/>
</dbReference>
<dbReference type="Proteomes" id="UP000003011">
    <property type="component" value="Unassembled WGS sequence"/>
</dbReference>
<dbReference type="STRING" id="679200.HMPREF9333_00539"/>
<feature type="domain" description="DAHP synthetase I/KDSA" evidence="2">
    <location>
        <begin position="65"/>
        <end position="302"/>
    </location>
</feature>
<keyword evidence="1" id="KW-0808">Transferase</keyword>
<dbReference type="HOGENOM" id="CLU_062599_1_1_9"/>
<reference evidence="3 4" key="1">
    <citation type="submission" date="2011-08" db="EMBL/GenBank/DDBJ databases">
        <title>The Genome Sequence of Johnsonella ignava ATCC 51276.</title>
        <authorList>
            <consortium name="The Broad Institute Genome Sequencing Platform"/>
            <person name="Earl A."/>
            <person name="Ward D."/>
            <person name="Feldgarden M."/>
            <person name="Gevers D."/>
            <person name="Izard J."/>
            <person name="Blanton J.M."/>
            <person name="Baranova O.V."/>
            <person name="Dewhirst F.E."/>
            <person name="Young S.K."/>
            <person name="Zeng Q."/>
            <person name="Gargeya S."/>
            <person name="Fitzgerald M."/>
            <person name="Haas B."/>
            <person name="Abouelleil A."/>
            <person name="Alvarado L."/>
            <person name="Arachchi H.M."/>
            <person name="Berlin A."/>
            <person name="Brown A."/>
            <person name="Chapman S.B."/>
            <person name="Chen Z."/>
            <person name="Dunbar C."/>
            <person name="Freedman E."/>
            <person name="Gearin G."/>
            <person name="Gellesch M."/>
            <person name="Goldberg J."/>
            <person name="Griggs A."/>
            <person name="Gujja S."/>
            <person name="Heiman D."/>
            <person name="Howarth C."/>
            <person name="Larson L."/>
            <person name="Lui A."/>
            <person name="MacDonald P.J.P."/>
            <person name="Montmayeur A."/>
            <person name="Murphy C."/>
            <person name="Neiman D."/>
            <person name="Pearson M."/>
            <person name="Priest M."/>
            <person name="Roberts A."/>
            <person name="Saif S."/>
            <person name="Shea T."/>
            <person name="Shenoy N."/>
            <person name="Sisk P."/>
            <person name="Stolte C."/>
            <person name="Sykes S."/>
            <person name="Wortman J."/>
            <person name="Nusbaum C."/>
            <person name="Birren B."/>
        </authorList>
    </citation>
    <scope>NUCLEOTIDE SEQUENCE [LARGE SCALE GENOMIC DNA]</scope>
    <source>
        <strain evidence="3 4">ATCC 51276</strain>
    </source>
</reference>
<dbReference type="EMBL" id="ACZL01000011">
    <property type="protein sequence ID" value="EHI56260.1"/>
    <property type="molecule type" value="Genomic_DNA"/>
</dbReference>
<evidence type="ECO:0000313" key="4">
    <source>
        <dbReference type="Proteomes" id="UP000003011"/>
    </source>
</evidence>
<dbReference type="GO" id="GO:0016740">
    <property type="term" value="F:transferase activity"/>
    <property type="evidence" value="ECO:0007669"/>
    <property type="project" value="UniProtKB-KW"/>
</dbReference>
<keyword evidence="4" id="KW-1185">Reference proteome</keyword>
<organism evidence="3 4">
    <name type="scientific">Johnsonella ignava ATCC 51276</name>
    <dbReference type="NCBI Taxonomy" id="679200"/>
    <lineage>
        <taxon>Bacteria</taxon>
        <taxon>Bacillati</taxon>
        <taxon>Bacillota</taxon>
        <taxon>Clostridia</taxon>
        <taxon>Lachnospirales</taxon>
        <taxon>Lachnospiraceae</taxon>
        <taxon>Johnsonella</taxon>
    </lineage>
</organism>
<dbReference type="GO" id="GO:0016832">
    <property type="term" value="F:aldehyde-lyase activity"/>
    <property type="evidence" value="ECO:0007669"/>
    <property type="project" value="InterPro"/>
</dbReference>
<dbReference type="PANTHER" id="PTHR43018:SF1">
    <property type="entry name" value="PROTEIN AROA(G)"/>
    <property type="match status" value="1"/>
</dbReference>
<dbReference type="InterPro" id="IPR052899">
    <property type="entry name" value="Class-I_DAHP_synthase"/>
</dbReference>
<dbReference type="NCBIfam" id="NF006421">
    <property type="entry name" value="PRK08673.1"/>
    <property type="match status" value="1"/>
</dbReference>
<comment type="caution">
    <text evidence="3">The sequence shown here is derived from an EMBL/GenBank/DDBJ whole genome shotgun (WGS) entry which is preliminary data.</text>
</comment>
<dbReference type="PATRIC" id="fig|679200.3.peg.569"/>
<dbReference type="Gene3D" id="3.20.20.70">
    <property type="entry name" value="Aldolase class I"/>
    <property type="match status" value="1"/>
</dbReference>